<evidence type="ECO:0000256" key="3">
    <source>
        <dbReference type="ARBA" id="ARBA00023136"/>
    </source>
</evidence>
<feature type="transmembrane region" description="Helical" evidence="4">
    <location>
        <begin position="217"/>
        <end position="239"/>
    </location>
</feature>
<dbReference type="GO" id="GO:0022857">
    <property type="term" value="F:transmembrane transporter activity"/>
    <property type="evidence" value="ECO:0007669"/>
    <property type="project" value="InterPro"/>
</dbReference>
<dbReference type="InterPro" id="IPR036259">
    <property type="entry name" value="MFS_trans_sf"/>
</dbReference>
<dbReference type="PANTHER" id="PTHR11360">
    <property type="entry name" value="MONOCARBOXYLATE TRANSPORTER"/>
    <property type="match status" value="1"/>
</dbReference>
<feature type="transmembrane region" description="Helical" evidence="4">
    <location>
        <begin position="372"/>
        <end position="391"/>
    </location>
</feature>
<dbReference type="OrthoDB" id="146345at2"/>
<dbReference type="Pfam" id="PF07690">
    <property type="entry name" value="MFS_1"/>
    <property type="match status" value="1"/>
</dbReference>
<feature type="transmembrane region" description="Helical" evidence="4">
    <location>
        <begin position="49"/>
        <end position="66"/>
    </location>
</feature>
<keyword evidence="3 4" id="KW-0472">Membrane</keyword>
<accession>A0A557R0B8</accession>
<feature type="transmembrane region" description="Helical" evidence="4">
    <location>
        <begin position="251"/>
        <end position="270"/>
    </location>
</feature>
<dbReference type="AlphaFoldDB" id="A0A557R0B8"/>
<sequence length="407" mass="42626">MTTPSWRSPALVIVCGGLILSLALGMRHSFGLFLQPMSFDYGWGRETFAFAIALQNLLWGIAQPFTGMIADRFGAGRVVVFGTLAYVAGLVLMPLSDSGVTLSLSAGLLVGLGLSGTGFSIIYGAIGRTVPPHRRTAALGTAGALGSLGQFAMLPFAQHLISSAGWADALWVLAATVAVALLLAVAMAEPRAAATPSATPPQGLWSALAEAFSHRGFWLLGLGFLACGFQLAFIGNHLPAFLTDQGLNANVGMRALALVGLFNVLGTWAWGQMGVHWRAKNLLSILYLLRAGLTAAYMVLPVTATTTYVFAAGMGFLWLGTAPLTSAVLSQIFGVRYISTLFGFVFFSHQVGSFLGVWLGGLVFDATGSYDVVWTLSVGLGVLAALLHYPIDDRTPAATPVPAGRAA</sequence>
<reference evidence="6 7" key="1">
    <citation type="submission" date="2019-07" db="EMBL/GenBank/DDBJ databases">
        <title>The pathways for chlorine oxyanion respiration interact through the shared metabolite chlorate.</title>
        <authorList>
            <person name="Barnum T.P."/>
            <person name="Cheng Y."/>
            <person name="Hill K.A."/>
            <person name="Lucas L.N."/>
            <person name="Carlson H.K."/>
            <person name="Coates J.D."/>
        </authorList>
    </citation>
    <scope>NUCLEOTIDE SEQUENCE [LARGE SCALE GENOMIC DNA]</scope>
    <source>
        <strain evidence="6 7">SFB-3</strain>
    </source>
</reference>
<dbReference type="SUPFAM" id="SSF103473">
    <property type="entry name" value="MFS general substrate transporter"/>
    <property type="match status" value="1"/>
</dbReference>
<feature type="transmembrane region" description="Helical" evidence="4">
    <location>
        <begin position="341"/>
        <end position="360"/>
    </location>
</feature>
<keyword evidence="1 4" id="KW-0812">Transmembrane</keyword>
<evidence type="ECO:0000256" key="1">
    <source>
        <dbReference type="ARBA" id="ARBA00022692"/>
    </source>
</evidence>
<dbReference type="InterPro" id="IPR050327">
    <property type="entry name" value="Proton-linked_MCT"/>
</dbReference>
<feature type="transmembrane region" description="Helical" evidence="4">
    <location>
        <begin position="78"/>
        <end position="96"/>
    </location>
</feature>
<keyword evidence="2 4" id="KW-1133">Transmembrane helix</keyword>
<feature type="transmembrane region" description="Helical" evidence="4">
    <location>
        <begin position="102"/>
        <end position="126"/>
    </location>
</feature>
<dbReference type="PANTHER" id="PTHR11360:SF284">
    <property type="entry name" value="EG:103B4.3 PROTEIN-RELATED"/>
    <property type="match status" value="1"/>
</dbReference>
<dbReference type="InterPro" id="IPR020846">
    <property type="entry name" value="MFS_dom"/>
</dbReference>
<feature type="transmembrane region" description="Helical" evidence="4">
    <location>
        <begin position="138"/>
        <end position="157"/>
    </location>
</feature>
<dbReference type="PROSITE" id="PS50850">
    <property type="entry name" value="MFS"/>
    <property type="match status" value="1"/>
</dbReference>
<proteinExistence type="predicted"/>
<dbReference type="InterPro" id="IPR011701">
    <property type="entry name" value="MFS"/>
</dbReference>
<name>A0A557R0B8_9RHOO</name>
<comment type="caution">
    <text evidence="6">The sequence shown here is derived from an EMBL/GenBank/DDBJ whole genome shotgun (WGS) entry which is preliminary data.</text>
</comment>
<keyword evidence="7" id="KW-1185">Reference proteome</keyword>
<evidence type="ECO:0000313" key="6">
    <source>
        <dbReference type="EMBL" id="TVO58607.1"/>
    </source>
</evidence>
<feature type="transmembrane region" description="Helical" evidence="4">
    <location>
        <begin position="282"/>
        <end position="302"/>
    </location>
</feature>
<feature type="domain" description="Major facilitator superfamily (MFS) profile" evidence="5">
    <location>
        <begin position="9"/>
        <end position="396"/>
    </location>
</feature>
<dbReference type="Proteomes" id="UP000319502">
    <property type="component" value="Unassembled WGS sequence"/>
</dbReference>
<protein>
    <submittedName>
        <fullName evidence="6">MFS transporter</fullName>
    </submittedName>
</protein>
<dbReference type="CDD" id="cd17355">
    <property type="entry name" value="MFS_YcxA_like"/>
    <property type="match status" value="1"/>
</dbReference>
<evidence type="ECO:0000313" key="7">
    <source>
        <dbReference type="Proteomes" id="UP000319502"/>
    </source>
</evidence>
<evidence type="ECO:0000256" key="2">
    <source>
        <dbReference type="ARBA" id="ARBA00022989"/>
    </source>
</evidence>
<organism evidence="6 7">
    <name type="scientific">Denitromonas halophila</name>
    <dbReference type="NCBI Taxonomy" id="1629404"/>
    <lineage>
        <taxon>Bacteria</taxon>
        <taxon>Pseudomonadati</taxon>
        <taxon>Pseudomonadota</taxon>
        <taxon>Betaproteobacteria</taxon>
        <taxon>Rhodocyclales</taxon>
        <taxon>Zoogloeaceae</taxon>
        <taxon>Denitromonas</taxon>
    </lineage>
</organism>
<dbReference type="Gene3D" id="1.20.1250.20">
    <property type="entry name" value="MFS general substrate transporter like domains"/>
    <property type="match status" value="1"/>
</dbReference>
<feature type="transmembrane region" description="Helical" evidence="4">
    <location>
        <begin position="169"/>
        <end position="188"/>
    </location>
</feature>
<gene>
    <name evidence="6" type="ORF">FHP91_02775</name>
</gene>
<dbReference type="EMBL" id="VMNK01000003">
    <property type="protein sequence ID" value="TVO58607.1"/>
    <property type="molecule type" value="Genomic_DNA"/>
</dbReference>
<feature type="transmembrane region" description="Helical" evidence="4">
    <location>
        <begin position="308"/>
        <end position="329"/>
    </location>
</feature>
<dbReference type="RefSeq" id="WP_144308142.1">
    <property type="nucleotide sequence ID" value="NZ_VMNK01000003.1"/>
</dbReference>
<evidence type="ECO:0000259" key="5">
    <source>
        <dbReference type="PROSITE" id="PS50850"/>
    </source>
</evidence>
<evidence type="ECO:0000256" key="4">
    <source>
        <dbReference type="SAM" id="Phobius"/>
    </source>
</evidence>